<dbReference type="OrthoDB" id="6151406at2759"/>
<gene>
    <name evidence="3" type="ORF">JZ751_024076</name>
</gene>
<dbReference type="InterPro" id="IPR007110">
    <property type="entry name" value="Ig-like_dom"/>
</dbReference>
<evidence type="ECO:0000256" key="1">
    <source>
        <dbReference type="ARBA" id="ARBA00023319"/>
    </source>
</evidence>
<protein>
    <recommendedName>
        <fullName evidence="2">Ig-like domain-containing protein</fullName>
    </recommendedName>
</protein>
<dbReference type="PROSITE" id="PS50835">
    <property type="entry name" value="IG_LIKE"/>
    <property type="match status" value="1"/>
</dbReference>
<dbReference type="InterPro" id="IPR013151">
    <property type="entry name" value="Immunoglobulin_dom"/>
</dbReference>
<accession>A0A8T2MTK3</accession>
<dbReference type="Pfam" id="PF00047">
    <property type="entry name" value="ig"/>
    <property type="match status" value="1"/>
</dbReference>
<name>A0A8T2MTK3_9TELE</name>
<dbReference type="InterPro" id="IPR013783">
    <property type="entry name" value="Ig-like_fold"/>
</dbReference>
<dbReference type="EMBL" id="JAFBMS010000562">
    <property type="protein sequence ID" value="KAG9330530.1"/>
    <property type="molecule type" value="Genomic_DNA"/>
</dbReference>
<keyword evidence="1" id="KW-0393">Immunoglobulin domain</keyword>
<dbReference type="Gene3D" id="2.60.40.10">
    <property type="entry name" value="Immunoglobulins"/>
    <property type="match status" value="1"/>
</dbReference>
<evidence type="ECO:0000313" key="3">
    <source>
        <dbReference type="EMBL" id="KAG9330530.1"/>
    </source>
</evidence>
<keyword evidence="4" id="KW-1185">Reference proteome</keyword>
<sequence>MSGTKTSSRRPCPRLLVTVCKSQEDTSEGFSWYKGGNYEYQPFSSRENSYTISPATKAHSGSYTCCLVALHDTCSAAVTLTVSGESEPPLR</sequence>
<dbReference type="Proteomes" id="UP000824540">
    <property type="component" value="Unassembled WGS sequence"/>
</dbReference>
<feature type="domain" description="Ig-like" evidence="2">
    <location>
        <begin position="1"/>
        <end position="83"/>
    </location>
</feature>
<evidence type="ECO:0000313" key="4">
    <source>
        <dbReference type="Proteomes" id="UP000824540"/>
    </source>
</evidence>
<evidence type="ECO:0000259" key="2">
    <source>
        <dbReference type="PROSITE" id="PS50835"/>
    </source>
</evidence>
<proteinExistence type="predicted"/>
<comment type="caution">
    <text evidence="3">The sequence shown here is derived from an EMBL/GenBank/DDBJ whole genome shotgun (WGS) entry which is preliminary data.</text>
</comment>
<organism evidence="3 4">
    <name type="scientific">Albula glossodonta</name>
    <name type="common">roundjaw bonefish</name>
    <dbReference type="NCBI Taxonomy" id="121402"/>
    <lineage>
        <taxon>Eukaryota</taxon>
        <taxon>Metazoa</taxon>
        <taxon>Chordata</taxon>
        <taxon>Craniata</taxon>
        <taxon>Vertebrata</taxon>
        <taxon>Euteleostomi</taxon>
        <taxon>Actinopterygii</taxon>
        <taxon>Neopterygii</taxon>
        <taxon>Teleostei</taxon>
        <taxon>Albuliformes</taxon>
        <taxon>Albulidae</taxon>
        <taxon>Albula</taxon>
    </lineage>
</organism>
<dbReference type="SUPFAM" id="SSF48726">
    <property type="entry name" value="Immunoglobulin"/>
    <property type="match status" value="1"/>
</dbReference>
<dbReference type="AlphaFoldDB" id="A0A8T2MTK3"/>
<dbReference type="InterPro" id="IPR036179">
    <property type="entry name" value="Ig-like_dom_sf"/>
</dbReference>
<reference evidence="3" key="1">
    <citation type="thesis" date="2021" institute="BYU ScholarsArchive" country="Provo, UT, USA">
        <title>Applications of and Algorithms for Genome Assembly and Genomic Analyses with an Emphasis on Marine Teleosts.</title>
        <authorList>
            <person name="Pickett B.D."/>
        </authorList>
    </citation>
    <scope>NUCLEOTIDE SEQUENCE</scope>
    <source>
        <strain evidence="3">HI-2016</strain>
    </source>
</reference>